<comment type="caution">
    <text evidence="1">The sequence shown here is derived from an EMBL/GenBank/DDBJ whole genome shotgun (WGS) entry which is preliminary data.</text>
</comment>
<organism evidence="1 2">
    <name type="scientific">Racocetra fulgida</name>
    <dbReference type="NCBI Taxonomy" id="60492"/>
    <lineage>
        <taxon>Eukaryota</taxon>
        <taxon>Fungi</taxon>
        <taxon>Fungi incertae sedis</taxon>
        <taxon>Mucoromycota</taxon>
        <taxon>Glomeromycotina</taxon>
        <taxon>Glomeromycetes</taxon>
        <taxon>Diversisporales</taxon>
        <taxon>Gigasporaceae</taxon>
        <taxon>Racocetra</taxon>
    </lineage>
</organism>
<gene>
    <name evidence="1" type="ORF">RFULGI_LOCUS18851</name>
</gene>
<sequence length="125" mass="14879">TLKERLPQHFHQFIFLRAENTLKQLRRAFNEIADMIYYMRNRDRPIRLTCFISVSKNKIEIVSFEEDDHQNSEFFRRLGLSIYVHALKIPINGIIEDGIDTNQPPFVEENNMVIDGNFSIRPRNI</sequence>
<reference evidence="1" key="1">
    <citation type="submission" date="2021-06" db="EMBL/GenBank/DDBJ databases">
        <authorList>
            <person name="Kallberg Y."/>
            <person name="Tangrot J."/>
            <person name="Rosling A."/>
        </authorList>
    </citation>
    <scope>NUCLEOTIDE SEQUENCE</scope>
    <source>
        <strain evidence="1">IN212</strain>
    </source>
</reference>
<evidence type="ECO:0000313" key="1">
    <source>
        <dbReference type="EMBL" id="CAG8811909.1"/>
    </source>
</evidence>
<name>A0A9N9K842_9GLOM</name>
<accession>A0A9N9K842</accession>
<feature type="non-terminal residue" evidence="1">
    <location>
        <position position="125"/>
    </location>
</feature>
<keyword evidence="2" id="KW-1185">Reference proteome</keyword>
<dbReference type="Proteomes" id="UP000789396">
    <property type="component" value="Unassembled WGS sequence"/>
</dbReference>
<dbReference type="AlphaFoldDB" id="A0A9N9K842"/>
<evidence type="ECO:0000313" key="2">
    <source>
        <dbReference type="Proteomes" id="UP000789396"/>
    </source>
</evidence>
<proteinExistence type="predicted"/>
<feature type="non-terminal residue" evidence="1">
    <location>
        <position position="1"/>
    </location>
</feature>
<protein>
    <submittedName>
        <fullName evidence="1">15958_t:CDS:1</fullName>
    </submittedName>
</protein>
<dbReference type="EMBL" id="CAJVPZ010086111">
    <property type="protein sequence ID" value="CAG8811909.1"/>
    <property type="molecule type" value="Genomic_DNA"/>
</dbReference>